<proteinExistence type="predicted"/>
<dbReference type="AlphaFoldDB" id="F0T9M2"/>
<dbReference type="Proteomes" id="UP000007490">
    <property type="component" value="Chromosome"/>
</dbReference>
<feature type="transmembrane region" description="Helical" evidence="6">
    <location>
        <begin position="229"/>
        <end position="248"/>
    </location>
</feature>
<feature type="transmembrane region" description="Helical" evidence="6">
    <location>
        <begin position="48"/>
        <end position="69"/>
    </location>
</feature>
<dbReference type="EMBL" id="CP002551">
    <property type="protein sequence ID" value="ADZ08770.1"/>
    <property type="molecule type" value="Genomic_DNA"/>
</dbReference>
<feature type="transmembrane region" description="Helical" evidence="6">
    <location>
        <begin position="303"/>
        <end position="325"/>
    </location>
</feature>
<feature type="transmembrane region" description="Helical" evidence="6">
    <location>
        <begin position="106"/>
        <end position="127"/>
    </location>
</feature>
<evidence type="ECO:0000313" key="9">
    <source>
        <dbReference type="Proteomes" id="UP000007490"/>
    </source>
</evidence>
<dbReference type="InterPro" id="IPR020846">
    <property type="entry name" value="MFS_dom"/>
</dbReference>
<dbReference type="STRING" id="877455.Metbo_0518"/>
<dbReference type="PANTHER" id="PTHR42718">
    <property type="entry name" value="MAJOR FACILITATOR SUPERFAMILY MULTIDRUG TRANSPORTER MFSC"/>
    <property type="match status" value="1"/>
</dbReference>
<dbReference type="InterPro" id="IPR011701">
    <property type="entry name" value="MFS"/>
</dbReference>
<dbReference type="SUPFAM" id="SSF103473">
    <property type="entry name" value="MFS general substrate transporter"/>
    <property type="match status" value="2"/>
</dbReference>
<name>F0T9M2_METLA</name>
<evidence type="ECO:0000256" key="5">
    <source>
        <dbReference type="ARBA" id="ARBA00023136"/>
    </source>
</evidence>
<dbReference type="CDD" id="cd17321">
    <property type="entry name" value="MFS_MMR_MDR_like"/>
    <property type="match status" value="1"/>
</dbReference>
<feature type="transmembrane region" description="Helical" evidence="6">
    <location>
        <begin position="337"/>
        <end position="357"/>
    </location>
</feature>
<feature type="transmembrane region" description="Helical" evidence="6">
    <location>
        <begin position="369"/>
        <end position="392"/>
    </location>
</feature>
<evidence type="ECO:0000256" key="1">
    <source>
        <dbReference type="ARBA" id="ARBA00004141"/>
    </source>
</evidence>
<gene>
    <name evidence="8" type="ordered locus">Metbo_0518</name>
</gene>
<dbReference type="Gene3D" id="1.20.1250.20">
    <property type="entry name" value="MFS general substrate transporter like domains"/>
    <property type="match status" value="1"/>
</dbReference>
<dbReference type="PRINTS" id="PR01036">
    <property type="entry name" value="TCRTETB"/>
</dbReference>
<evidence type="ECO:0000313" key="8">
    <source>
        <dbReference type="EMBL" id="ADZ08770.1"/>
    </source>
</evidence>
<evidence type="ECO:0000256" key="3">
    <source>
        <dbReference type="ARBA" id="ARBA00022692"/>
    </source>
</evidence>
<feature type="transmembrane region" description="Helical" evidence="6">
    <location>
        <begin position="168"/>
        <end position="189"/>
    </location>
</feature>
<reference evidence="9" key="1">
    <citation type="submission" date="2011-02" db="EMBL/GenBank/DDBJ databases">
        <title>Complete sequence of Methanobacterium sp. AL-21.</title>
        <authorList>
            <consortium name="US DOE Joint Genome Institute"/>
            <person name="Lucas S."/>
            <person name="Copeland A."/>
            <person name="Lapidus A."/>
            <person name="Cheng J.-F."/>
            <person name="Goodwin L."/>
            <person name="Pitluck S."/>
            <person name="Chertkov O."/>
            <person name="Detter J.C."/>
            <person name="Han C."/>
            <person name="Tapia R."/>
            <person name="Land M."/>
            <person name="Hauser L."/>
            <person name="Kyrpides N."/>
            <person name="Ivanova N."/>
            <person name="Mikhailova N."/>
            <person name="Pagani I."/>
            <person name="Cadillo-Quiroz H."/>
            <person name="Imachi H."/>
            <person name="Zinder S."/>
            <person name="Liu W."/>
            <person name="Woyke T."/>
        </authorList>
    </citation>
    <scope>NUCLEOTIDE SEQUENCE [LARGE SCALE GENOMIC DNA]</scope>
    <source>
        <strain evidence="9">AL-21</strain>
    </source>
</reference>
<keyword evidence="5 6" id="KW-0472">Membrane</keyword>
<dbReference type="Gene3D" id="1.20.1720.10">
    <property type="entry name" value="Multidrug resistance protein D"/>
    <property type="match status" value="1"/>
</dbReference>
<keyword evidence="2" id="KW-0813">Transport</keyword>
<keyword evidence="3 6" id="KW-0812">Transmembrane</keyword>
<feature type="transmembrane region" description="Helical" evidence="6">
    <location>
        <begin position="12"/>
        <end position="28"/>
    </location>
</feature>
<reference evidence="8 9" key="2">
    <citation type="journal article" date="2014" name="Int. J. Syst. Evol. Microbiol.">
        <title>Methanobacterium paludis sp. nov. and a novel strain of Methanobacterium lacus isolated from northern peatlands.</title>
        <authorList>
            <person name="Cadillo-Quiroz H."/>
            <person name="Brauer S.L."/>
            <person name="Goodson N."/>
            <person name="Yavitt J.B."/>
            <person name="Zinder S.H."/>
        </authorList>
    </citation>
    <scope>NUCLEOTIDE SEQUENCE [LARGE SCALE GENOMIC DNA]</scope>
    <source>
        <strain evidence="8 9">AL-21</strain>
    </source>
</reference>
<feature type="transmembrane region" description="Helical" evidence="6">
    <location>
        <begin position="481"/>
        <end position="499"/>
    </location>
</feature>
<dbReference type="Pfam" id="PF07690">
    <property type="entry name" value="MFS_1"/>
    <property type="match status" value="2"/>
</dbReference>
<evidence type="ECO:0000256" key="4">
    <source>
        <dbReference type="ARBA" id="ARBA00022989"/>
    </source>
</evidence>
<dbReference type="InterPro" id="IPR036259">
    <property type="entry name" value="MFS_trans_sf"/>
</dbReference>
<protein>
    <submittedName>
        <fullName evidence="8">Major facilitator superfamily MFS_1</fullName>
    </submittedName>
</protein>
<feature type="transmembrane region" description="Helical" evidence="6">
    <location>
        <begin position="280"/>
        <end position="297"/>
    </location>
</feature>
<evidence type="ECO:0000256" key="2">
    <source>
        <dbReference type="ARBA" id="ARBA00022448"/>
    </source>
</evidence>
<dbReference type="eggNOG" id="arCOG00142">
    <property type="taxonomic scope" value="Archaea"/>
</dbReference>
<dbReference type="KEGG" id="mel:Metbo_0518"/>
<sequence>MVCVLTDKMDKGWITLIIVTLSIFTIVIDKTFMNVAISSLIHDLHTTIGTVQIIIATYSLTMASLMLVGGRIQNILGRKRTFLTGASIYGVGTIVAALSINSTMLLLGWSIMEGVGAALMMPATTSIISGTYEGEKRAFALGITSSMASGAGTVGPIIGGFLTTFYSWRYAFGLELIVIMVIIIFSGEISVFPPDMDWSQLNIVGAVNSTVGIFLFVLGILVLNNPNNWLLSFILISFGILLLIIFYLNQRSRINKNQTPLVDVTLFKYMGFTLANITRFIMNFTIGGVLFIIPVYVQSDLGANPLTTGLTLIPMSVAIFVMSSMAGKLSKIIQPRYILAIGALAAISGSVYLTLIFNPYTTIVDMVPGIFMLGVGMGIVFPHSANEIFFAAKKEQQPDASGIMNTGINLGSSLGTAILGLILILGGFSSVGLAANTGQSTGVQDNILGVHELVGKFEHQSYPTEKNIPVDIQKVNTMKTAFNLITIVLLVSLIISLFIPRHKTKKEQGGCVSSNI</sequence>
<feature type="transmembrane region" description="Helical" evidence="6">
    <location>
        <begin position="413"/>
        <end position="435"/>
    </location>
</feature>
<dbReference type="PANTHER" id="PTHR42718:SF9">
    <property type="entry name" value="MAJOR FACILITATOR SUPERFAMILY MULTIDRUG TRANSPORTER MFSC"/>
    <property type="match status" value="1"/>
</dbReference>
<feature type="domain" description="Major facilitator superfamily (MFS) profile" evidence="7">
    <location>
        <begin position="15"/>
        <end position="504"/>
    </location>
</feature>
<keyword evidence="9" id="KW-1185">Reference proteome</keyword>
<organism evidence="8 9">
    <name type="scientific">Methanobacterium lacus (strain AL-21)</name>
    <dbReference type="NCBI Taxonomy" id="877455"/>
    <lineage>
        <taxon>Archaea</taxon>
        <taxon>Methanobacteriati</taxon>
        <taxon>Methanobacteriota</taxon>
        <taxon>Methanomada group</taxon>
        <taxon>Methanobacteria</taxon>
        <taxon>Methanobacteriales</taxon>
        <taxon>Methanobacteriaceae</taxon>
        <taxon>Methanobacterium</taxon>
    </lineage>
</organism>
<dbReference type="GO" id="GO:0022857">
    <property type="term" value="F:transmembrane transporter activity"/>
    <property type="evidence" value="ECO:0007669"/>
    <property type="project" value="InterPro"/>
</dbReference>
<feature type="transmembrane region" description="Helical" evidence="6">
    <location>
        <begin position="201"/>
        <end position="223"/>
    </location>
</feature>
<evidence type="ECO:0000256" key="6">
    <source>
        <dbReference type="SAM" id="Phobius"/>
    </source>
</evidence>
<dbReference type="PROSITE" id="PS50850">
    <property type="entry name" value="MFS"/>
    <property type="match status" value="1"/>
</dbReference>
<feature type="transmembrane region" description="Helical" evidence="6">
    <location>
        <begin position="139"/>
        <end position="162"/>
    </location>
</feature>
<dbReference type="HOGENOM" id="CLU_000960_28_2_2"/>
<dbReference type="GO" id="GO:0016020">
    <property type="term" value="C:membrane"/>
    <property type="evidence" value="ECO:0007669"/>
    <property type="project" value="UniProtKB-SubCell"/>
</dbReference>
<comment type="subcellular location">
    <subcellularLocation>
        <location evidence="1">Membrane</location>
        <topology evidence="1">Multi-pass membrane protein</topology>
    </subcellularLocation>
</comment>
<evidence type="ECO:0000259" key="7">
    <source>
        <dbReference type="PROSITE" id="PS50850"/>
    </source>
</evidence>
<keyword evidence="4 6" id="KW-1133">Transmembrane helix</keyword>
<feature type="transmembrane region" description="Helical" evidence="6">
    <location>
        <begin position="81"/>
        <end position="100"/>
    </location>
</feature>
<accession>F0T9M2</accession>